<evidence type="ECO:0000313" key="3">
    <source>
        <dbReference type="EMBL" id="OHA22363.1"/>
    </source>
</evidence>
<evidence type="ECO:0000256" key="2">
    <source>
        <dbReference type="SAM" id="Phobius"/>
    </source>
</evidence>
<keyword evidence="2" id="KW-0472">Membrane</keyword>
<organism evidence="3 4">
    <name type="scientific">Candidatus Taylorbacteria bacterium RIFCSPHIGHO2_02_49_25</name>
    <dbReference type="NCBI Taxonomy" id="1802305"/>
    <lineage>
        <taxon>Bacteria</taxon>
        <taxon>Candidatus Tayloriibacteriota</taxon>
    </lineage>
</organism>
<feature type="transmembrane region" description="Helical" evidence="2">
    <location>
        <begin position="48"/>
        <end position="68"/>
    </location>
</feature>
<comment type="caution">
    <text evidence="3">The sequence shown here is derived from an EMBL/GenBank/DDBJ whole genome shotgun (WGS) entry which is preliminary data.</text>
</comment>
<protein>
    <submittedName>
        <fullName evidence="3">Uncharacterized protein</fullName>
    </submittedName>
</protein>
<feature type="region of interest" description="Disordered" evidence="1">
    <location>
        <begin position="1"/>
        <end position="43"/>
    </location>
</feature>
<dbReference type="EMBL" id="MHRJ01000026">
    <property type="protein sequence ID" value="OHA22363.1"/>
    <property type="molecule type" value="Genomic_DNA"/>
</dbReference>
<keyword evidence="2" id="KW-0812">Transmembrane</keyword>
<gene>
    <name evidence="3" type="ORF">A2W52_04810</name>
</gene>
<dbReference type="Proteomes" id="UP000176493">
    <property type="component" value="Unassembled WGS sequence"/>
</dbReference>
<accession>A0A1G2MEV5</accession>
<dbReference type="AlphaFoldDB" id="A0A1G2MEV5"/>
<feature type="compositionally biased region" description="Polar residues" evidence="1">
    <location>
        <begin position="8"/>
        <end position="18"/>
    </location>
</feature>
<reference evidence="3 4" key="1">
    <citation type="journal article" date="2016" name="Nat. Commun.">
        <title>Thousands of microbial genomes shed light on interconnected biogeochemical processes in an aquifer system.</title>
        <authorList>
            <person name="Anantharaman K."/>
            <person name="Brown C.T."/>
            <person name="Hug L.A."/>
            <person name="Sharon I."/>
            <person name="Castelle C.J."/>
            <person name="Probst A.J."/>
            <person name="Thomas B.C."/>
            <person name="Singh A."/>
            <person name="Wilkins M.J."/>
            <person name="Karaoz U."/>
            <person name="Brodie E.L."/>
            <person name="Williams K.H."/>
            <person name="Hubbard S.S."/>
            <person name="Banfield J.F."/>
        </authorList>
    </citation>
    <scope>NUCLEOTIDE SEQUENCE [LARGE SCALE GENOMIC DNA]</scope>
</reference>
<sequence>MDNKQGAAPSQNANQSPATGYDNGGQMGNTGEKPEQQSEPQLGAGHQLPTVLILVAVAIGILVILALLPKKDATPKTLGVDKNGVPILILDKNQVIEKVTSGKPLDEPEVRAVFRWAVEHPNEAARLSPEEKADIIRALNE</sequence>
<keyword evidence="2" id="KW-1133">Transmembrane helix</keyword>
<evidence type="ECO:0000256" key="1">
    <source>
        <dbReference type="SAM" id="MobiDB-lite"/>
    </source>
</evidence>
<proteinExistence type="predicted"/>
<evidence type="ECO:0000313" key="4">
    <source>
        <dbReference type="Proteomes" id="UP000176493"/>
    </source>
</evidence>
<name>A0A1G2MEV5_9BACT</name>